<dbReference type="EMBL" id="CP021368">
    <property type="protein sequence ID" value="ART61419.1"/>
    <property type="molecule type" value="Genomic_DNA"/>
</dbReference>
<dbReference type="InterPro" id="IPR002299">
    <property type="entry name" value="Porin_Neis"/>
</dbReference>
<organism evidence="14 15">
    <name type="scientific">Acidovorax carolinensis</name>
    <dbReference type="NCBI Taxonomy" id="553814"/>
    <lineage>
        <taxon>Bacteria</taxon>
        <taxon>Pseudomonadati</taxon>
        <taxon>Pseudomonadota</taxon>
        <taxon>Betaproteobacteria</taxon>
        <taxon>Burkholderiales</taxon>
        <taxon>Comamonadaceae</taxon>
        <taxon>Acidovorax</taxon>
    </lineage>
</organism>
<feature type="domain" description="Porin" evidence="13">
    <location>
        <begin position="13"/>
        <end position="343"/>
    </location>
</feature>
<evidence type="ECO:0000256" key="3">
    <source>
        <dbReference type="ARBA" id="ARBA00022448"/>
    </source>
</evidence>
<evidence type="ECO:0000256" key="7">
    <source>
        <dbReference type="ARBA" id="ARBA00023065"/>
    </source>
</evidence>
<evidence type="ECO:0000256" key="11">
    <source>
        <dbReference type="SAM" id="MobiDB-lite"/>
    </source>
</evidence>
<keyword evidence="9" id="KW-0472">Membrane</keyword>
<dbReference type="PANTHER" id="PTHR34501">
    <property type="entry name" value="PROTEIN YDDL-RELATED"/>
    <property type="match status" value="1"/>
</dbReference>
<evidence type="ECO:0000256" key="4">
    <source>
        <dbReference type="ARBA" id="ARBA00022452"/>
    </source>
</evidence>
<dbReference type="Gene3D" id="2.40.160.10">
    <property type="entry name" value="Porin"/>
    <property type="match status" value="1"/>
</dbReference>
<gene>
    <name evidence="14" type="ORF">CBP36_20925</name>
</gene>
<dbReference type="SUPFAM" id="SSF56935">
    <property type="entry name" value="Porins"/>
    <property type="match status" value="1"/>
</dbReference>
<evidence type="ECO:0000313" key="14">
    <source>
        <dbReference type="EMBL" id="ART61419.1"/>
    </source>
</evidence>
<evidence type="ECO:0000256" key="1">
    <source>
        <dbReference type="ARBA" id="ARBA00004571"/>
    </source>
</evidence>
<protein>
    <submittedName>
        <fullName evidence="14">Porin</fullName>
    </submittedName>
</protein>
<feature type="signal peptide" evidence="12">
    <location>
        <begin position="1"/>
        <end position="22"/>
    </location>
</feature>
<evidence type="ECO:0000256" key="2">
    <source>
        <dbReference type="ARBA" id="ARBA00011233"/>
    </source>
</evidence>
<proteinExistence type="predicted"/>
<dbReference type="CDD" id="cd00342">
    <property type="entry name" value="gram_neg_porins"/>
    <property type="match status" value="1"/>
</dbReference>
<comment type="subcellular location">
    <subcellularLocation>
        <location evidence="1">Cell outer membrane</location>
        <topology evidence="1">Multi-pass membrane protein</topology>
    </subcellularLocation>
</comment>
<accession>A0A240UK69</accession>
<dbReference type="KEGG" id="acis:CBP35_20305"/>
<evidence type="ECO:0000256" key="10">
    <source>
        <dbReference type="ARBA" id="ARBA00023237"/>
    </source>
</evidence>
<evidence type="ECO:0000313" key="15">
    <source>
        <dbReference type="Proteomes" id="UP000194440"/>
    </source>
</evidence>
<name>A0A240UK69_9BURK</name>
<keyword evidence="4" id="KW-1134">Transmembrane beta strand</keyword>
<keyword evidence="14" id="KW-0614">Plasmid</keyword>
<dbReference type="GO" id="GO:0046930">
    <property type="term" value="C:pore complex"/>
    <property type="evidence" value="ECO:0007669"/>
    <property type="project" value="UniProtKB-KW"/>
</dbReference>
<keyword evidence="10" id="KW-0998">Cell outer membrane</keyword>
<geneLocation type="plasmid" evidence="14 15">
    <name>pACP4.2</name>
</geneLocation>
<evidence type="ECO:0000256" key="6">
    <source>
        <dbReference type="ARBA" id="ARBA00022729"/>
    </source>
</evidence>
<dbReference type="GO" id="GO:0009279">
    <property type="term" value="C:cell outer membrane"/>
    <property type="evidence" value="ECO:0007669"/>
    <property type="project" value="UniProtKB-SubCell"/>
</dbReference>
<keyword evidence="5" id="KW-0812">Transmembrane</keyword>
<keyword evidence="15" id="KW-1185">Reference proteome</keyword>
<dbReference type="RefSeq" id="WP_086929129.1">
    <property type="nucleotide sequence ID" value="NZ_CP021364.1"/>
</dbReference>
<evidence type="ECO:0000256" key="9">
    <source>
        <dbReference type="ARBA" id="ARBA00023136"/>
    </source>
</evidence>
<evidence type="ECO:0000256" key="8">
    <source>
        <dbReference type="ARBA" id="ARBA00023114"/>
    </source>
</evidence>
<dbReference type="AlphaFoldDB" id="A0A240UK69"/>
<dbReference type="InterPro" id="IPR033900">
    <property type="entry name" value="Gram_neg_porin_domain"/>
</dbReference>
<dbReference type="PRINTS" id="PR00182">
    <property type="entry name" value="ECOLNEIPORIN"/>
</dbReference>
<keyword evidence="8" id="KW-0626">Porin</keyword>
<dbReference type="InterPro" id="IPR001702">
    <property type="entry name" value="Porin_Gram-ve"/>
</dbReference>
<reference evidence="14" key="1">
    <citation type="submission" date="2017-05" db="EMBL/GenBank/DDBJ databases">
        <title>Polyphasic characterization of four soil-derived phenanthrene-degrading Acidovorax strains and proposal of Acidovorax phenanthrenivorans sp. nov.</title>
        <authorList>
            <person name="Singleton D."/>
            <person name="Lee J."/>
            <person name="Dickey A.N."/>
            <person name="Stroud A."/>
            <person name="Scholl E.H."/>
            <person name="Wright F.A."/>
            <person name="Aitken M.D."/>
        </authorList>
    </citation>
    <scope>NUCLEOTIDE SEQUENCE</scope>
    <source>
        <strain evidence="14">P4</strain>
        <plasmid evidence="14">pACP4.2</plasmid>
    </source>
</reference>
<sequence>MKLSLSAAAAGLLALGLAPAHAQGGGVPASGVTIYGVADAGIEWSSNSAGSSRRLVSGGALGSRLGFRGVEDLGGGVSAVFRLEQGINLDDGTLGQGGRAFGREASVGLASTTWGTVTAGRLPTPYYVAQSGVDAFAWMGSGGHLAITRSADATRQLLPLAVSARFDNAVGYVTQRLGPLTFRAMVAAGEKQPTIGRAYSASAAYREGALDAVLAWARQEGADNANSRIDAVVAGGSYDFGAAKIFAGYTAEKNSCSTCTGALARAQGITGSAASEFRLINLGARMPLGAFTAIVQAVRISDRSAYAAATGKRDATWLAIGGEYTLSKRTMVYASLGAVGNQNGSRYALGSGSAQQPAGLGGPGDHRSTTLTLGMRHAF</sequence>
<dbReference type="GO" id="GO:0015288">
    <property type="term" value="F:porin activity"/>
    <property type="evidence" value="ECO:0007669"/>
    <property type="project" value="UniProtKB-KW"/>
</dbReference>
<evidence type="ECO:0000256" key="5">
    <source>
        <dbReference type="ARBA" id="ARBA00022692"/>
    </source>
</evidence>
<dbReference type="GO" id="GO:0034220">
    <property type="term" value="P:monoatomic ion transmembrane transport"/>
    <property type="evidence" value="ECO:0007669"/>
    <property type="project" value="InterPro"/>
</dbReference>
<dbReference type="Proteomes" id="UP000194440">
    <property type="component" value="Plasmid pACP4.2"/>
</dbReference>
<dbReference type="KEGG" id="acip:CBP36_20925"/>
<dbReference type="OrthoDB" id="6975458at2"/>
<keyword evidence="7" id="KW-0406">Ion transport</keyword>
<dbReference type="Pfam" id="PF13609">
    <property type="entry name" value="Porin_4"/>
    <property type="match status" value="1"/>
</dbReference>
<dbReference type="PANTHER" id="PTHR34501:SF9">
    <property type="entry name" value="MAJOR OUTER MEMBRANE PROTEIN P.IA"/>
    <property type="match status" value="1"/>
</dbReference>
<dbReference type="InterPro" id="IPR050298">
    <property type="entry name" value="Gram-neg_bact_OMP"/>
</dbReference>
<evidence type="ECO:0000256" key="12">
    <source>
        <dbReference type="SAM" id="SignalP"/>
    </source>
</evidence>
<dbReference type="InterPro" id="IPR023614">
    <property type="entry name" value="Porin_dom_sf"/>
</dbReference>
<keyword evidence="3" id="KW-0813">Transport</keyword>
<comment type="subunit">
    <text evidence="2">Homotrimer.</text>
</comment>
<feature type="region of interest" description="Disordered" evidence="11">
    <location>
        <begin position="350"/>
        <end position="379"/>
    </location>
</feature>
<keyword evidence="6 12" id="KW-0732">Signal</keyword>
<feature type="chain" id="PRO_5012218756" evidence="12">
    <location>
        <begin position="23"/>
        <end position="379"/>
    </location>
</feature>
<dbReference type="PRINTS" id="PR00184">
    <property type="entry name" value="NEISSPPORIN"/>
</dbReference>
<evidence type="ECO:0000259" key="13">
    <source>
        <dbReference type="Pfam" id="PF13609"/>
    </source>
</evidence>